<dbReference type="GO" id="GO:1990904">
    <property type="term" value="C:ribonucleoprotein complex"/>
    <property type="evidence" value="ECO:0007669"/>
    <property type="project" value="UniProtKB-KW"/>
</dbReference>
<organism evidence="5 6">
    <name type="scientific">Papaver atlanticum</name>
    <dbReference type="NCBI Taxonomy" id="357466"/>
    <lineage>
        <taxon>Eukaryota</taxon>
        <taxon>Viridiplantae</taxon>
        <taxon>Streptophyta</taxon>
        <taxon>Embryophyta</taxon>
        <taxon>Tracheophyta</taxon>
        <taxon>Spermatophyta</taxon>
        <taxon>Magnoliopsida</taxon>
        <taxon>Ranunculales</taxon>
        <taxon>Papaveraceae</taxon>
        <taxon>Papaveroideae</taxon>
        <taxon>Papaver</taxon>
    </lineage>
</organism>
<name>A0AAD4SK37_9MAGN</name>
<dbReference type="Gene3D" id="3.30.1230.20">
    <property type="match status" value="1"/>
</dbReference>
<dbReference type="Proteomes" id="UP001202328">
    <property type="component" value="Unassembled WGS sequence"/>
</dbReference>
<evidence type="ECO:0000256" key="2">
    <source>
        <dbReference type="ARBA" id="ARBA00022980"/>
    </source>
</evidence>
<keyword evidence="4" id="KW-0472">Membrane</keyword>
<dbReference type="EMBL" id="JAJJMB010010320">
    <property type="protein sequence ID" value="KAI3909412.1"/>
    <property type="molecule type" value="Genomic_DNA"/>
</dbReference>
<dbReference type="InterPro" id="IPR038579">
    <property type="entry name" value="Ribosomal_eS21_sf"/>
</dbReference>
<dbReference type="AlphaFoldDB" id="A0AAD4SK37"/>
<evidence type="ECO:0000313" key="6">
    <source>
        <dbReference type="Proteomes" id="UP001202328"/>
    </source>
</evidence>
<dbReference type="InterPro" id="IPR001931">
    <property type="entry name" value="Ribosomal_eS21"/>
</dbReference>
<evidence type="ECO:0000256" key="3">
    <source>
        <dbReference type="ARBA" id="ARBA00023274"/>
    </source>
</evidence>
<evidence type="ECO:0000256" key="1">
    <source>
        <dbReference type="ARBA" id="ARBA00010228"/>
    </source>
</evidence>
<accession>A0AAD4SK37</accession>
<keyword evidence="4" id="KW-1133">Transmembrane helix</keyword>
<comment type="similarity">
    <text evidence="1">Belongs to the eukaryotic ribosomal protein eS21 family.</text>
</comment>
<proteinExistence type="inferred from homology"/>
<dbReference type="GO" id="GO:0003735">
    <property type="term" value="F:structural constituent of ribosome"/>
    <property type="evidence" value="ECO:0007669"/>
    <property type="project" value="InterPro"/>
</dbReference>
<keyword evidence="2" id="KW-0689">Ribosomal protein</keyword>
<evidence type="ECO:0000256" key="4">
    <source>
        <dbReference type="SAM" id="Phobius"/>
    </source>
</evidence>
<dbReference type="GO" id="GO:0006412">
    <property type="term" value="P:translation"/>
    <property type="evidence" value="ECO:0007669"/>
    <property type="project" value="InterPro"/>
</dbReference>
<keyword evidence="6" id="KW-1185">Reference proteome</keyword>
<keyword evidence="4" id="KW-0812">Transmembrane</keyword>
<feature type="transmembrane region" description="Helical" evidence="4">
    <location>
        <begin position="25"/>
        <end position="43"/>
    </location>
</feature>
<reference evidence="5" key="1">
    <citation type="submission" date="2022-04" db="EMBL/GenBank/DDBJ databases">
        <title>A functionally conserved STORR gene fusion in Papaver species that diverged 16.8 million years ago.</title>
        <authorList>
            <person name="Catania T."/>
        </authorList>
    </citation>
    <scope>NUCLEOTIDE SEQUENCE</scope>
    <source>
        <strain evidence="5">S-188037</strain>
    </source>
</reference>
<keyword evidence="3" id="KW-0687">Ribonucleoprotein</keyword>
<sequence>MVVGTTNRNLTVYNLNKPQEEFKRIYWLRFSWFLLVFFSVHFGRQGSTRKALIFCCLEPRLSDLQKTLSQLNIGHIDDTGTYTGHFSTFALSGFVRAQVPTHFF</sequence>
<evidence type="ECO:0000313" key="5">
    <source>
        <dbReference type="EMBL" id="KAI3909412.1"/>
    </source>
</evidence>
<gene>
    <name evidence="5" type="ORF">MKW98_007936</name>
</gene>
<dbReference type="GO" id="GO:0005840">
    <property type="term" value="C:ribosome"/>
    <property type="evidence" value="ECO:0007669"/>
    <property type="project" value="UniProtKB-KW"/>
</dbReference>
<protein>
    <submittedName>
        <fullName evidence="5">Uncharacterized protein</fullName>
    </submittedName>
</protein>
<comment type="caution">
    <text evidence="5">The sequence shown here is derived from an EMBL/GenBank/DDBJ whole genome shotgun (WGS) entry which is preliminary data.</text>
</comment>
<dbReference type="Pfam" id="PF01249">
    <property type="entry name" value="Ribosomal_S21e"/>
    <property type="match status" value="1"/>
</dbReference>